<accession>A0A2V1GYI9</accession>
<evidence type="ECO:0000313" key="3">
    <source>
        <dbReference type="Proteomes" id="UP000244906"/>
    </source>
</evidence>
<gene>
    <name evidence="2" type="ORF">DC094_03715</name>
</gene>
<protein>
    <recommendedName>
        <fullName evidence="4">DUF3316 domain-containing protein</fullName>
    </recommendedName>
</protein>
<feature type="chain" id="PRO_5015900800" description="DUF3316 domain-containing protein" evidence="1">
    <location>
        <begin position="27"/>
        <end position="120"/>
    </location>
</feature>
<keyword evidence="3" id="KW-1185">Reference proteome</keyword>
<organism evidence="2 3">
    <name type="scientific">Pelagibaculum spongiae</name>
    <dbReference type="NCBI Taxonomy" id="2080658"/>
    <lineage>
        <taxon>Bacteria</taxon>
        <taxon>Pseudomonadati</taxon>
        <taxon>Pseudomonadota</taxon>
        <taxon>Gammaproteobacteria</taxon>
        <taxon>Oceanospirillales</taxon>
        <taxon>Pelagibaculum</taxon>
    </lineage>
</organism>
<dbReference type="AlphaFoldDB" id="A0A2V1GYI9"/>
<evidence type="ECO:0000256" key="1">
    <source>
        <dbReference type="SAM" id="SignalP"/>
    </source>
</evidence>
<dbReference type="InterPro" id="IPR016879">
    <property type="entry name" value="UCP028299"/>
</dbReference>
<evidence type="ECO:0008006" key="4">
    <source>
        <dbReference type="Google" id="ProtNLM"/>
    </source>
</evidence>
<evidence type="ECO:0000313" key="2">
    <source>
        <dbReference type="EMBL" id="PVZ72134.1"/>
    </source>
</evidence>
<proteinExistence type="predicted"/>
<dbReference type="RefSeq" id="WP_116685719.1">
    <property type="nucleotide sequence ID" value="NZ_CAWNYD010000001.1"/>
</dbReference>
<dbReference type="EMBL" id="QDDL01000001">
    <property type="protein sequence ID" value="PVZ72134.1"/>
    <property type="molecule type" value="Genomic_DNA"/>
</dbReference>
<name>A0A2V1GYI9_9GAMM</name>
<reference evidence="2 3" key="1">
    <citation type="submission" date="2018-04" db="EMBL/GenBank/DDBJ databases">
        <title>Thalassorhabdus spongiae gen. nov., sp. nov., isolated from a marine sponge in South-West Iceland.</title>
        <authorList>
            <person name="Knobloch S."/>
            <person name="Daussin A."/>
            <person name="Johannsson R."/>
            <person name="Marteinsson V.T."/>
        </authorList>
    </citation>
    <scope>NUCLEOTIDE SEQUENCE [LARGE SCALE GENOMIC DNA]</scope>
    <source>
        <strain evidence="2 3">Hp12</strain>
    </source>
</reference>
<dbReference type="Pfam" id="PF11777">
    <property type="entry name" value="DUF3316"/>
    <property type="match status" value="1"/>
</dbReference>
<dbReference type="Proteomes" id="UP000244906">
    <property type="component" value="Unassembled WGS sequence"/>
</dbReference>
<comment type="caution">
    <text evidence="2">The sequence shown here is derived from an EMBL/GenBank/DDBJ whole genome shotgun (WGS) entry which is preliminary data.</text>
</comment>
<feature type="signal peptide" evidence="1">
    <location>
        <begin position="1"/>
        <end position="26"/>
    </location>
</feature>
<keyword evidence="1" id="KW-0732">Signal</keyword>
<sequence length="120" mass="13336">MNKVFKVSAKISAVIASLLFFSTTQAAQLEREGYKVFESDVVASKSVALARAHEVLNNIKSKQGFVLQKVLGRQYDAIRGSVLIKNTKVSVDEFSTISGVLSYQANVEIKYSYRVQNTNR</sequence>